<feature type="domain" description="UPAR/Ly6" evidence="15">
    <location>
        <begin position="26"/>
        <end position="107"/>
    </location>
</feature>
<reference evidence="16" key="2">
    <citation type="submission" date="2025-09" db="UniProtKB">
        <authorList>
            <consortium name="Ensembl"/>
        </authorList>
    </citation>
    <scope>IDENTIFICATION</scope>
</reference>
<dbReference type="Ensembl" id="ENSSMRT00000006086.1">
    <property type="protein sequence ID" value="ENSSMRP00000005172.1"/>
    <property type="gene ID" value="ENSSMRG00000004233.1"/>
</dbReference>
<dbReference type="Pfam" id="PF25152">
    <property type="entry name" value="CD59"/>
    <property type="match status" value="1"/>
</dbReference>
<evidence type="ECO:0000256" key="9">
    <source>
        <dbReference type="ARBA" id="ARBA00023180"/>
    </source>
</evidence>
<evidence type="ECO:0000256" key="10">
    <source>
        <dbReference type="ARBA" id="ARBA00023288"/>
    </source>
</evidence>
<evidence type="ECO:0000259" key="15">
    <source>
        <dbReference type="SMART" id="SM00134"/>
    </source>
</evidence>
<sequence length="121" mass="13665">MKYLLIPVLLAVFLPALFCLESQGTLKCFKCTGMQEQCNTNVTCPANADSCIFVKAGVTRHWDCWTYANCHHAFIETHYKIDNFEFKCCKKDLCNDSPNLASSMTLPILVSVLTIIQMLSF</sequence>
<evidence type="ECO:0000256" key="13">
    <source>
        <dbReference type="ARBA" id="ARBA00031867"/>
    </source>
</evidence>
<evidence type="ECO:0000313" key="16">
    <source>
        <dbReference type="Ensembl" id="ENSSMRP00000005172.1"/>
    </source>
</evidence>
<evidence type="ECO:0000256" key="11">
    <source>
        <dbReference type="ARBA" id="ARBA00029920"/>
    </source>
</evidence>
<evidence type="ECO:0000256" key="5">
    <source>
        <dbReference type="ARBA" id="ARBA00022622"/>
    </source>
</evidence>
<evidence type="ECO:0000313" key="17">
    <source>
        <dbReference type="Proteomes" id="UP000694421"/>
    </source>
</evidence>
<dbReference type="InterPro" id="IPR045860">
    <property type="entry name" value="Snake_toxin-like_sf"/>
</dbReference>
<dbReference type="OMA" id="NWNLCND"/>
<dbReference type="SMART" id="SM00134">
    <property type="entry name" value="LU"/>
    <property type="match status" value="1"/>
</dbReference>
<keyword evidence="8" id="KW-1015">Disulfide bond</keyword>
<keyword evidence="9" id="KW-0325">Glycoprotein</keyword>
<organism evidence="16 17">
    <name type="scientific">Salvator merianae</name>
    <name type="common">Argentine black and white tegu</name>
    <name type="synonym">Tupinambis merianae</name>
    <dbReference type="NCBI Taxonomy" id="96440"/>
    <lineage>
        <taxon>Eukaryota</taxon>
        <taxon>Metazoa</taxon>
        <taxon>Chordata</taxon>
        <taxon>Craniata</taxon>
        <taxon>Vertebrata</taxon>
        <taxon>Euteleostomi</taxon>
        <taxon>Lepidosauria</taxon>
        <taxon>Squamata</taxon>
        <taxon>Bifurcata</taxon>
        <taxon>Unidentata</taxon>
        <taxon>Episquamata</taxon>
        <taxon>Laterata</taxon>
        <taxon>Teiioidea</taxon>
        <taxon>Teiidae</taxon>
        <taxon>Salvator</taxon>
    </lineage>
</organism>
<dbReference type="InterPro" id="IPR056949">
    <property type="entry name" value="CD59"/>
</dbReference>
<comment type="subunit">
    <text evidence="3">Interacts with T-cell surface antigen CD2.</text>
</comment>
<keyword evidence="17" id="KW-1185">Reference proteome</keyword>
<feature type="chain" id="PRO_5034722221" description="MAC-inhibitory protein" evidence="14">
    <location>
        <begin position="20"/>
        <end position="121"/>
    </location>
</feature>
<evidence type="ECO:0000256" key="7">
    <source>
        <dbReference type="ARBA" id="ARBA00023136"/>
    </source>
</evidence>
<keyword evidence="6 14" id="KW-0732">Signal</keyword>
<evidence type="ECO:0000256" key="1">
    <source>
        <dbReference type="ARBA" id="ARBA00004589"/>
    </source>
</evidence>
<dbReference type="PANTHER" id="PTHR10036">
    <property type="entry name" value="CD59 GLYCOPROTEIN"/>
    <property type="match status" value="1"/>
</dbReference>
<dbReference type="GeneTree" id="ENSGT00390000016309"/>
<evidence type="ECO:0000256" key="2">
    <source>
        <dbReference type="ARBA" id="ARBA00004613"/>
    </source>
</evidence>
<evidence type="ECO:0000256" key="14">
    <source>
        <dbReference type="SAM" id="SignalP"/>
    </source>
</evidence>
<protein>
    <recommendedName>
        <fullName evidence="12">MAC-inhibitory protein</fullName>
    </recommendedName>
    <alternativeName>
        <fullName evidence="13">Membrane attack complex inhibition factor</fullName>
    </alternativeName>
    <alternativeName>
        <fullName evidence="11">Protectin</fullName>
    </alternativeName>
</protein>
<dbReference type="CDD" id="cd23554">
    <property type="entry name" value="TFP_LU_ECD_CD59"/>
    <property type="match status" value="1"/>
</dbReference>
<dbReference type="GO" id="GO:0005576">
    <property type="term" value="C:extracellular region"/>
    <property type="evidence" value="ECO:0007669"/>
    <property type="project" value="UniProtKB-SubCell"/>
</dbReference>
<proteinExistence type="predicted"/>
<dbReference type="Gene3D" id="2.10.60.10">
    <property type="entry name" value="CD59"/>
    <property type="match status" value="1"/>
</dbReference>
<name>A0A8D0BBY0_SALMN</name>
<keyword evidence="5" id="KW-0336">GPI-anchor</keyword>
<dbReference type="GO" id="GO:0098552">
    <property type="term" value="C:side of membrane"/>
    <property type="evidence" value="ECO:0007669"/>
    <property type="project" value="UniProtKB-KW"/>
</dbReference>
<dbReference type="AlphaFoldDB" id="A0A8D0BBY0"/>
<evidence type="ECO:0000256" key="4">
    <source>
        <dbReference type="ARBA" id="ARBA00022525"/>
    </source>
</evidence>
<evidence type="ECO:0000256" key="12">
    <source>
        <dbReference type="ARBA" id="ARBA00031590"/>
    </source>
</evidence>
<evidence type="ECO:0000256" key="3">
    <source>
        <dbReference type="ARBA" id="ARBA00011481"/>
    </source>
</evidence>
<feature type="signal peptide" evidence="14">
    <location>
        <begin position="1"/>
        <end position="19"/>
    </location>
</feature>
<accession>A0A8D0BBY0</accession>
<keyword evidence="4" id="KW-0964">Secreted</keyword>
<dbReference type="InterPro" id="IPR016054">
    <property type="entry name" value="LY6_UPA_recep-like"/>
</dbReference>
<comment type="subcellular location">
    <subcellularLocation>
        <location evidence="1">Membrane</location>
        <topology evidence="1">Lipid-anchor</topology>
        <topology evidence="1">GPI-anchor</topology>
    </subcellularLocation>
    <subcellularLocation>
        <location evidence="2">Secreted</location>
    </subcellularLocation>
</comment>
<keyword evidence="7" id="KW-0472">Membrane</keyword>
<dbReference type="SUPFAM" id="SSF57302">
    <property type="entry name" value="Snake toxin-like"/>
    <property type="match status" value="1"/>
</dbReference>
<dbReference type="PANTHER" id="PTHR10036:SF24">
    <property type="entry name" value="CD59 GLYCOPROTEIN"/>
    <property type="match status" value="1"/>
</dbReference>
<evidence type="ECO:0000256" key="8">
    <source>
        <dbReference type="ARBA" id="ARBA00023157"/>
    </source>
</evidence>
<reference evidence="16" key="1">
    <citation type="submission" date="2025-08" db="UniProtKB">
        <authorList>
            <consortium name="Ensembl"/>
        </authorList>
    </citation>
    <scope>IDENTIFICATION</scope>
</reference>
<keyword evidence="10" id="KW-0449">Lipoprotein</keyword>
<dbReference type="Proteomes" id="UP000694421">
    <property type="component" value="Unplaced"/>
</dbReference>
<evidence type="ECO:0000256" key="6">
    <source>
        <dbReference type="ARBA" id="ARBA00022729"/>
    </source>
</evidence>